<evidence type="ECO:0000313" key="14">
    <source>
        <dbReference type="Proteomes" id="UP000045706"/>
    </source>
</evidence>
<dbReference type="GO" id="GO:0005789">
    <property type="term" value="C:endoplasmic reticulum membrane"/>
    <property type="evidence" value="ECO:0007669"/>
    <property type="project" value="UniProtKB-SubCell"/>
</dbReference>
<dbReference type="AlphaFoldDB" id="A0A0G4MFY1"/>
<feature type="transmembrane region" description="Helical" evidence="12">
    <location>
        <begin position="96"/>
        <end position="115"/>
    </location>
</feature>
<accession>A0A0G4MFY1</accession>
<dbReference type="Pfam" id="PF00810">
    <property type="entry name" value="ER_lumen_recept"/>
    <property type="match status" value="1"/>
</dbReference>
<keyword evidence="10" id="KW-0675">Receptor</keyword>
<feature type="region of interest" description="Disordered" evidence="11">
    <location>
        <begin position="151"/>
        <end position="178"/>
    </location>
</feature>
<evidence type="ECO:0000256" key="10">
    <source>
        <dbReference type="ARBA" id="ARBA00023170"/>
    </source>
</evidence>
<dbReference type="GO" id="GO:0046923">
    <property type="term" value="F:ER retention sequence binding"/>
    <property type="evidence" value="ECO:0007669"/>
    <property type="project" value="InterPro"/>
</dbReference>
<evidence type="ECO:0000256" key="4">
    <source>
        <dbReference type="ARBA" id="ARBA00022692"/>
    </source>
</evidence>
<protein>
    <submittedName>
        <fullName evidence="13">Uncharacterized protein</fullName>
    </submittedName>
</protein>
<keyword evidence="5" id="KW-0256">Endoplasmic reticulum</keyword>
<feature type="transmembrane region" description="Helical" evidence="12">
    <location>
        <begin position="64"/>
        <end position="84"/>
    </location>
</feature>
<dbReference type="Proteomes" id="UP000045706">
    <property type="component" value="Unassembled WGS sequence"/>
</dbReference>
<evidence type="ECO:0000256" key="12">
    <source>
        <dbReference type="SAM" id="Phobius"/>
    </source>
</evidence>
<keyword evidence="3" id="KW-0813">Transport</keyword>
<evidence type="ECO:0000256" key="5">
    <source>
        <dbReference type="ARBA" id="ARBA00022824"/>
    </source>
</evidence>
<dbReference type="PRINTS" id="PR00660">
    <property type="entry name" value="ERLUMENR"/>
</dbReference>
<evidence type="ECO:0000256" key="1">
    <source>
        <dbReference type="ARBA" id="ARBA00004477"/>
    </source>
</evidence>
<reference evidence="14" key="1">
    <citation type="submission" date="2015-05" db="EMBL/GenBank/DDBJ databases">
        <authorList>
            <person name="Fogelqvist Johan"/>
        </authorList>
    </citation>
    <scope>NUCLEOTIDE SEQUENCE [LARGE SCALE GENOMIC DNA]</scope>
</reference>
<dbReference type="EMBL" id="CVQI01025557">
    <property type="protein sequence ID" value="CRK33193.1"/>
    <property type="molecule type" value="Genomic_DNA"/>
</dbReference>
<keyword evidence="4 12" id="KW-0812">Transmembrane</keyword>
<dbReference type="GO" id="GO:0016192">
    <property type="term" value="P:vesicle-mediated transport"/>
    <property type="evidence" value="ECO:0007669"/>
    <property type="project" value="UniProtKB-KW"/>
</dbReference>
<evidence type="ECO:0000256" key="2">
    <source>
        <dbReference type="ARBA" id="ARBA00010120"/>
    </source>
</evidence>
<keyword evidence="9 12" id="KW-0472">Membrane</keyword>
<dbReference type="InterPro" id="IPR000133">
    <property type="entry name" value="ER_ret_rcpt"/>
</dbReference>
<keyword evidence="8 12" id="KW-1133">Transmembrane helix</keyword>
<comment type="subcellular location">
    <subcellularLocation>
        <location evidence="1">Endoplasmic reticulum membrane</location>
        <topology evidence="1">Multi-pass membrane protein</topology>
    </subcellularLocation>
</comment>
<organism evidence="13 14">
    <name type="scientific">Verticillium longisporum</name>
    <name type="common">Verticillium dahliae var. longisporum</name>
    <dbReference type="NCBI Taxonomy" id="100787"/>
    <lineage>
        <taxon>Eukaryota</taxon>
        <taxon>Fungi</taxon>
        <taxon>Dikarya</taxon>
        <taxon>Ascomycota</taxon>
        <taxon>Pezizomycotina</taxon>
        <taxon>Sordariomycetes</taxon>
        <taxon>Hypocreomycetidae</taxon>
        <taxon>Glomerellales</taxon>
        <taxon>Plectosphaerellaceae</taxon>
        <taxon>Verticillium</taxon>
    </lineage>
</organism>
<evidence type="ECO:0000256" key="6">
    <source>
        <dbReference type="ARBA" id="ARBA00022892"/>
    </source>
</evidence>
<evidence type="ECO:0000256" key="11">
    <source>
        <dbReference type="SAM" id="MobiDB-lite"/>
    </source>
</evidence>
<dbReference type="GO" id="GO:0006621">
    <property type="term" value="P:protein retention in ER lumen"/>
    <property type="evidence" value="ECO:0007669"/>
    <property type="project" value="InterPro"/>
</dbReference>
<gene>
    <name evidence="13" type="ORF">BN1723_003894</name>
</gene>
<evidence type="ECO:0000256" key="7">
    <source>
        <dbReference type="ARBA" id="ARBA00022927"/>
    </source>
</evidence>
<evidence type="ECO:0000256" key="3">
    <source>
        <dbReference type="ARBA" id="ARBA00022448"/>
    </source>
</evidence>
<sequence>MTAWNVFRLLGDCSHLASKCILLFSIHRNRSAEGVSLITQVLYALVFCTRYTDFFSEQVLWNRFFKAFYILSSFYTIGIMQWIYPRSREREMAWKVGAGALGGALLLSPFAMLILEPKSHWSMFVVLKPSNDTFAANRNFHYTIDTMTTQDAPQQQAPMEASADEVISSQPTAEPQPDVELGIRGGEEAGCELCCGLCGCEESCC</sequence>
<dbReference type="GO" id="GO:0015031">
    <property type="term" value="P:protein transport"/>
    <property type="evidence" value="ECO:0007669"/>
    <property type="project" value="UniProtKB-KW"/>
</dbReference>
<evidence type="ECO:0000313" key="13">
    <source>
        <dbReference type="EMBL" id="CRK33193.1"/>
    </source>
</evidence>
<keyword evidence="7" id="KW-0653">Protein transport</keyword>
<dbReference type="PANTHER" id="PTHR10585">
    <property type="entry name" value="ER LUMEN PROTEIN RETAINING RECEPTOR"/>
    <property type="match status" value="1"/>
</dbReference>
<keyword evidence="6" id="KW-0931">ER-Golgi transport</keyword>
<evidence type="ECO:0000256" key="8">
    <source>
        <dbReference type="ARBA" id="ARBA00022989"/>
    </source>
</evidence>
<proteinExistence type="inferred from homology"/>
<name>A0A0G4MFY1_VERLO</name>
<evidence type="ECO:0000256" key="9">
    <source>
        <dbReference type="ARBA" id="ARBA00023136"/>
    </source>
</evidence>
<comment type="similarity">
    <text evidence="2">Belongs to the ERD2 family.</text>
</comment>